<feature type="region of interest" description="Disordered" evidence="2">
    <location>
        <begin position="844"/>
        <end position="901"/>
    </location>
</feature>
<evidence type="ECO:0000313" key="5">
    <source>
        <dbReference type="Proteomes" id="UP001244011"/>
    </source>
</evidence>
<keyword evidence="5" id="KW-1185">Reference proteome</keyword>
<feature type="compositionally biased region" description="Polar residues" evidence="2">
    <location>
        <begin position="606"/>
        <end position="619"/>
    </location>
</feature>
<dbReference type="RefSeq" id="XP_060282597.1">
    <property type="nucleotide sequence ID" value="XM_060429993.1"/>
</dbReference>
<sequence>MTTPIDAPVSRTPSQSGRSYIHQQPPTHVSPLPSPSHSNRHSQNPSYPTATPADETLSNTLANSAAHPASHRDPYATPLAAPVATRPAKFTEEWDASRRGSSIVDGHLNSVPPSTTMQRSSSVSGSIGPADGSHIATALSRGNTLKKKPSLRRGGSLKRSSSRRSMKAGSVRSLALQSSTDEQELHSAFYCPVPTAGNPTEALAARFQAWRKILKDLISYFREVQSHYEHRVKSLQKLGNVLNSTAMPPGFLGSGGLDDALQILMSNNKQAVVESIKAKEIEEDVILALTGLRSDLRQKIKEIKNLSGDFKNSVDREMDATRKAVNQLQEALGQSDMDPALVTGKQDPYLLRLSVDRQLEKQIDEENYLHQAYLNLENSGRELESIVVGEIQKSYNAYAGIMKREADVAYNTVEELRVGPIAMPKDHEWAAFVQGEGQLVDPEVPIRSTEIIHYPGRDHLACQEVRAGLLERKSKYLKSYTAGWYVLSPTHLHEFKSADKTQAPVMSLYLPEQKLGSHSAEGGATNKFVLKGRQTGALHRGHTWVFRAESHDTMMAWYEDIKALTEKSPEERSNFVRVHSRSFSRSSQRSFSSDGVVDEDDDEPFSATNLVNQEPNNDAQPRRPEPGGRFPSDLQVNAERGLQAPLSPSSLSSGFNEHQDHDTVAAAAALPGSDIGNSGAPPADSRYGYGSTARTPMDQAPSHAAIVSHQAQEDGVNPYTSEPVQRRGPTNYTIAAVGPPSDGAGVGDARELSNGNPGWIENTPSEPRDHLVAASYAPQSNGGQIAPPEAAETRTANYIVPLSAGQHQATPPGVELEDNPYAARGRSPANVGFAAVPVVDKMDLDKSGYGQQSSQTHPANSGEQPLFRPEQAGQPEGTAVRSDRPHMHIPGEYPKSGPPAG</sequence>
<dbReference type="Pfam" id="PF20399">
    <property type="entry name" value="PH_20"/>
    <property type="match status" value="1"/>
</dbReference>
<feature type="domain" description="PH" evidence="3">
    <location>
        <begin position="463"/>
        <end position="566"/>
    </location>
</feature>
<comment type="caution">
    <text evidence="4">The sequence shown here is derived from an EMBL/GenBank/DDBJ whole genome shotgun (WGS) entry which is preliminary data.</text>
</comment>
<dbReference type="EMBL" id="MU839011">
    <property type="protein sequence ID" value="KAK1766384.1"/>
    <property type="molecule type" value="Genomic_DNA"/>
</dbReference>
<dbReference type="CDD" id="cd13311">
    <property type="entry name" value="PH_Slm1"/>
    <property type="match status" value="1"/>
</dbReference>
<feature type="compositionally biased region" description="Polar residues" evidence="2">
    <location>
        <begin position="849"/>
        <end position="863"/>
    </location>
</feature>
<feature type="region of interest" description="Disordered" evidence="2">
    <location>
        <begin position="801"/>
        <end position="824"/>
    </location>
</feature>
<feature type="compositionally biased region" description="Polar residues" evidence="2">
    <location>
        <begin position="11"/>
        <end position="27"/>
    </location>
</feature>
<feature type="region of interest" description="Disordered" evidence="2">
    <location>
        <begin position="1"/>
        <end position="76"/>
    </location>
</feature>
<feature type="region of interest" description="Disordered" evidence="2">
    <location>
        <begin position="739"/>
        <end position="766"/>
    </location>
</feature>
<evidence type="ECO:0000256" key="1">
    <source>
        <dbReference type="ARBA" id="ARBA00022553"/>
    </source>
</evidence>
<dbReference type="Proteomes" id="UP001244011">
    <property type="component" value="Unassembled WGS sequence"/>
</dbReference>
<evidence type="ECO:0000256" key="2">
    <source>
        <dbReference type="SAM" id="MobiDB-lite"/>
    </source>
</evidence>
<dbReference type="PANTHER" id="PTHR31941:SF16">
    <property type="entry name" value="PHOSPHATIDYLINOSITOL 4,5-BISPHOSPHATE-BINDING PROTEIN SLM1-RELATED"/>
    <property type="match status" value="1"/>
</dbReference>
<dbReference type="InterPro" id="IPR043453">
    <property type="entry name" value="Slm1_PH"/>
</dbReference>
<dbReference type="SUPFAM" id="SSF50729">
    <property type="entry name" value="PH domain-like"/>
    <property type="match status" value="1"/>
</dbReference>
<dbReference type="InterPro" id="IPR011993">
    <property type="entry name" value="PH-like_dom_sf"/>
</dbReference>
<name>A0AAJ0C0A6_9PEZI</name>
<proteinExistence type="predicted"/>
<dbReference type="InterPro" id="IPR046868">
    <property type="entry name" value="BAR_4"/>
</dbReference>
<dbReference type="GeneID" id="85313180"/>
<dbReference type="InterPro" id="IPR027267">
    <property type="entry name" value="AH/BAR_dom_sf"/>
</dbReference>
<dbReference type="SMART" id="SM00233">
    <property type="entry name" value="PH"/>
    <property type="match status" value="1"/>
</dbReference>
<dbReference type="InterPro" id="IPR001849">
    <property type="entry name" value="PH_domain"/>
</dbReference>
<keyword evidence="1" id="KW-0597">Phosphoprotein</keyword>
<evidence type="ECO:0000259" key="3">
    <source>
        <dbReference type="PROSITE" id="PS50003"/>
    </source>
</evidence>
<dbReference type="PROSITE" id="PS50003">
    <property type="entry name" value="PH_DOMAIN"/>
    <property type="match status" value="1"/>
</dbReference>
<accession>A0AAJ0C0A6</accession>
<feature type="region of interest" description="Disordered" evidence="2">
    <location>
        <begin position="587"/>
        <end position="633"/>
    </location>
</feature>
<feature type="compositionally biased region" description="Polar residues" evidence="2">
    <location>
        <begin position="35"/>
        <end position="49"/>
    </location>
</feature>
<dbReference type="InterPro" id="IPR046869">
    <property type="entry name" value="SLM1/RGC1-like_PH"/>
</dbReference>
<dbReference type="AlphaFoldDB" id="A0AAJ0C0A6"/>
<protein>
    <submittedName>
        <fullName evidence="4">Ph domain-protein</fullName>
    </submittedName>
</protein>
<reference evidence="4" key="1">
    <citation type="submission" date="2023-06" db="EMBL/GenBank/DDBJ databases">
        <title>Genome-scale phylogeny and comparative genomics of the fungal order Sordariales.</title>
        <authorList>
            <consortium name="Lawrence Berkeley National Laboratory"/>
            <person name="Hensen N."/>
            <person name="Bonometti L."/>
            <person name="Westerberg I."/>
            <person name="Brannstrom I.O."/>
            <person name="Guillou S."/>
            <person name="Cros-Aarteil S."/>
            <person name="Calhoun S."/>
            <person name="Haridas S."/>
            <person name="Kuo A."/>
            <person name="Mondo S."/>
            <person name="Pangilinan J."/>
            <person name="Riley R."/>
            <person name="Labutti K."/>
            <person name="Andreopoulos B."/>
            <person name="Lipzen A."/>
            <person name="Chen C."/>
            <person name="Yanf M."/>
            <person name="Daum C."/>
            <person name="Ng V."/>
            <person name="Clum A."/>
            <person name="Steindorff A."/>
            <person name="Ohm R."/>
            <person name="Martin F."/>
            <person name="Silar P."/>
            <person name="Natvig D."/>
            <person name="Lalanne C."/>
            <person name="Gautier V."/>
            <person name="Ament-Velasquez S.L."/>
            <person name="Kruys A."/>
            <person name="Hutchinson M.I."/>
            <person name="Powell A.J."/>
            <person name="Barry K."/>
            <person name="Miller A.N."/>
            <person name="Grigoriev I.V."/>
            <person name="Debuchy R."/>
            <person name="Gladieux P."/>
            <person name="Thoren M.H."/>
            <person name="Johannesson H."/>
        </authorList>
    </citation>
    <scope>NUCLEOTIDE SEQUENCE</scope>
    <source>
        <strain evidence="4">8032-3</strain>
    </source>
</reference>
<organism evidence="4 5">
    <name type="scientific">Phialemonium atrogriseum</name>
    <dbReference type="NCBI Taxonomy" id="1093897"/>
    <lineage>
        <taxon>Eukaryota</taxon>
        <taxon>Fungi</taxon>
        <taxon>Dikarya</taxon>
        <taxon>Ascomycota</taxon>
        <taxon>Pezizomycotina</taxon>
        <taxon>Sordariomycetes</taxon>
        <taxon>Sordariomycetidae</taxon>
        <taxon>Cephalothecales</taxon>
        <taxon>Cephalothecaceae</taxon>
        <taxon>Phialemonium</taxon>
    </lineage>
</organism>
<dbReference type="PANTHER" id="PTHR31941">
    <property type="entry name" value="CYTOSKELETAL SIGNALING PROTEIN SLM1"/>
    <property type="match status" value="1"/>
</dbReference>
<feature type="region of interest" description="Disordered" evidence="2">
    <location>
        <begin position="93"/>
        <end position="179"/>
    </location>
</feature>
<feature type="compositionally biased region" description="Polar residues" evidence="2">
    <location>
        <begin position="111"/>
        <end position="125"/>
    </location>
</feature>
<dbReference type="Gene3D" id="2.30.29.30">
    <property type="entry name" value="Pleckstrin-homology domain (PH domain)/Phosphotyrosine-binding domain (PTB)"/>
    <property type="match status" value="1"/>
</dbReference>
<dbReference type="Pfam" id="PF20400">
    <property type="entry name" value="BAR_4"/>
    <property type="match status" value="1"/>
</dbReference>
<evidence type="ECO:0000313" key="4">
    <source>
        <dbReference type="EMBL" id="KAK1766384.1"/>
    </source>
</evidence>
<gene>
    <name evidence="4" type="ORF">QBC33DRAFT_559701</name>
</gene>
<dbReference type="Gene3D" id="1.20.1270.60">
    <property type="entry name" value="Arfaptin homology (AH) domain/BAR domain"/>
    <property type="match status" value="1"/>
</dbReference>